<keyword evidence="1" id="KW-0812">Transmembrane</keyword>
<dbReference type="GO" id="GO:0016020">
    <property type="term" value="C:membrane"/>
    <property type="evidence" value="ECO:0007669"/>
    <property type="project" value="InterPro"/>
</dbReference>
<dbReference type="AlphaFoldDB" id="A0A0E1WX68"/>
<dbReference type="GeneID" id="93015207"/>
<feature type="transmembrane region" description="Helical" evidence="1">
    <location>
        <begin position="39"/>
        <end position="58"/>
    </location>
</feature>
<feature type="transmembrane region" description="Helical" evidence="1">
    <location>
        <begin position="187"/>
        <end position="210"/>
    </location>
</feature>
<dbReference type="InterPro" id="IPR000620">
    <property type="entry name" value="EamA_dom"/>
</dbReference>
<protein>
    <submittedName>
        <fullName evidence="3">Integral membrane protein</fullName>
    </submittedName>
</protein>
<dbReference type="InterPro" id="IPR037185">
    <property type="entry name" value="EmrE-like"/>
</dbReference>
<keyword evidence="1" id="KW-1133">Transmembrane helix</keyword>
<feature type="transmembrane region" description="Helical" evidence="1">
    <location>
        <begin position="277"/>
        <end position="296"/>
    </location>
</feature>
<feature type="transmembrane region" description="Helical" evidence="1">
    <location>
        <begin position="222"/>
        <end position="245"/>
    </location>
</feature>
<organism evidence="3">
    <name type="scientific">Brucella pinnipedialis M292/94/1</name>
    <dbReference type="NCBI Taxonomy" id="520462"/>
    <lineage>
        <taxon>Bacteria</taxon>
        <taxon>Pseudomonadati</taxon>
        <taxon>Pseudomonadota</taxon>
        <taxon>Alphaproteobacteria</taxon>
        <taxon>Hyphomicrobiales</taxon>
        <taxon>Brucellaceae</taxon>
        <taxon>Brucella/Ochrobactrum group</taxon>
        <taxon>Brucella</taxon>
    </lineage>
</organism>
<sequence length="297" mass="31090">MPIYELAALGAATCWALTGLISAWPAGQLGALTFNRIRQVFVTGLLAVYVLATGAWHQMSAENIWPLLLSGFIGIFVGDTLLFATLNRVGPRRSGILFAMNAPMTAILGWFVLGETLSLAAVAGIAITVFGVSLAIFFGKRRTQQHPWESVKGSLWVGIGLGLLAALGQAVGSIIARPVMETGLDPFVGSLLRVGIAACCLTALAQLPLPAVKPRNPLTFKVAAMTALTGFLSLALGMTMLLFALSGGKAGIVSTISATTPVILLPLLWLRTGECPAAGAWIGAFFVVIGMALIFLR</sequence>
<keyword evidence="1" id="KW-0472">Membrane</keyword>
<feature type="transmembrane region" description="Helical" evidence="1">
    <location>
        <begin position="64"/>
        <end position="84"/>
    </location>
</feature>
<dbReference type="PANTHER" id="PTHR22911">
    <property type="entry name" value="ACYL-MALONYL CONDENSING ENZYME-RELATED"/>
    <property type="match status" value="1"/>
</dbReference>
<feature type="transmembrane region" description="Helical" evidence="1">
    <location>
        <begin position="151"/>
        <end position="175"/>
    </location>
</feature>
<proteinExistence type="predicted"/>
<feature type="domain" description="EamA" evidence="2">
    <location>
        <begin position="157"/>
        <end position="295"/>
    </location>
</feature>
<dbReference type="SUPFAM" id="SSF103481">
    <property type="entry name" value="Multidrug resistance efflux transporter EmrE"/>
    <property type="match status" value="2"/>
</dbReference>
<dbReference type="EMBL" id="EQ999534">
    <property type="protein sequence ID" value="EEZ29358.1"/>
    <property type="molecule type" value="Genomic_DNA"/>
</dbReference>
<feature type="domain" description="EamA" evidence="2">
    <location>
        <begin position="5"/>
        <end position="136"/>
    </location>
</feature>
<dbReference type="RefSeq" id="WP_002966348.1">
    <property type="nucleotide sequence ID" value="NZ_EQ999534.1"/>
</dbReference>
<gene>
    <name evidence="3" type="ORF">BALG_02711</name>
</gene>
<dbReference type="Proteomes" id="UP000004659">
    <property type="component" value="Unassembled WGS sequence"/>
</dbReference>
<feature type="transmembrane region" description="Helical" evidence="1">
    <location>
        <begin position="119"/>
        <end position="139"/>
    </location>
</feature>
<accession>A0A0E1WX68</accession>
<dbReference type="Pfam" id="PF00892">
    <property type="entry name" value="EamA"/>
    <property type="match status" value="2"/>
</dbReference>
<evidence type="ECO:0000313" key="3">
    <source>
        <dbReference type="EMBL" id="EEZ29358.1"/>
    </source>
</evidence>
<feature type="transmembrane region" description="Helical" evidence="1">
    <location>
        <begin position="6"/>
        <end position="27"/>
    </location>
</feature>
<reference evidence="3" key="1">
    <citation type="submission" date="2009-01" db="EMBL/GenBank/DDBJ databases">
        <title>The Genome Sequence of Brucella pinnipedialis M292/94/1.</title>
        <authorList>
            <consortium name="The Broad Institute Genome Sequencing Platform"/>
            <person name="Ward D."/>
            <person name="Young S.K."/>
            <person name="Kodira C.D."/>
            <person name="Zeng Q."/>
            <person name="Koehrsen M."/>
            <person name="Alvarado L."/>
            <person name="Berlin A."/>
            <person name="Borenstein D."/>
            <person name="Chen Z."/>
            <person name="Engels R."/>
            <person name="Freedman E."/>
            <person name="Gellesch M."/>
            <person name="Goldberg J."/>
            <person name="Griggs A."/>
            <person name="Gujja S."/>
            <person name="Heiman D."/>
            <person name="Hepburn T."/>
            <person name="Howarth C."/>
            <person name="Jen D."/>
            <person name="Larson L."/>
            <person name="Lewis B."/>
            <person name="Mehta T."/>
            <person name="Park D."/>
            <person name="Pearson M."/>
            <person name="Roberts A."/>
            <person name="Saif S."/>
            <person name="Shea T."/>
            <person name="Shenoy N."/>
            <person name="Sisk P."/>
            <person name="Stolte C."/>
            <person name="Sykes S."/>
            <person name="Walk T."/>
            <person name="White J."/>
            <person name="Yandava C."/>
            <person name="Whatmore A.M."/>
            <person name="Perrett L.L."/>
            <person name="O'Callaghan D."/>
            <person name="Nusbaum C."/>
            <person name="Galagan J."/>
            <person name="Birren B."/>
        </authorList>
    </citation>
    <scope>NUCLEOTIDE SEQUENCE [LARGE SCALE GENOMIC DNA]</scope>
    <source>
        <strain evidence="3">M292/94/1</strain>
    </source>
</reference>
<evidence type="ECO:0000256" key="1">
    <source>
        <dbReference type="SAM" id="Phobius"/>
    </source>
</evidence>
<evidence type="ECO:0000259" key="2">
    <source>
        <dbReference type="Pfam" id="PF00892"/>
    </source>
</evidence>
<name>A0A0E1WX68_9HYPH</name>
<feature type="transmembrane region" description="Helical" evidence="1">
    <location>
        <begin position="251"/>
        <end position="270"/>
    </location>
</feature>
<dbReference type="HOGENOM" id="CLU_058789_1_0_5"/>
<dbReference type="PANTHER" id="PTHR22911:SF137">
    <property type="entry name" value="SOLUTE CARRIER FAMILY 35 MEMBER G2-RELATED"/>
    <property type="match status" value="1"/>
</dbReference>